<organism evidence="6 7">
    <name type="scientific">Streptomyces cavernicola</name>
    <dbReference type="NCBI Taxonomy" id="3043613"/>
    <lineage>
        <taxon>Bacteria</taxon>
        <taxon>Bacillati</taxon>
        <taxon>Actinomycetota</taxon>
        <taxon>Actinomycetes</taxon>
        <taxon>Kitasatosporales</taxon>
        <taxon>Streptomycetaceae</taxon>
        <taxon>Streptomyces</taxon>
    </lineage>
</organism>
<dbReference type="InterPro" id="IPR016039">
    <property type="entry name" value="Thiolase-like"/>
</dbReference>
<keyword evidence="7" id="KW-1185">Reference proteome</keyword>
<dbReference type="InterPro" id="IPR014031">
    <property type="entry name" value="Ketoacyl_synth_C"/>
</dbReference>
<keyword evidence="3" id="KW-0012">Acyltransferase</keyword>
<evidence type="ECO:0000256" key="1">
    <source>
        <dbReference type="ARBA" id="ARBA00008467"/>
    </source>
</evidence>
<comment type="caution">
    <text evidence="6">The sequence shown here is derived from an EMBL/GenBank/DDBJ whole genome shotgun (WGS) entry which is preliminary data.</text>
</comment>
<dbReference type="Gene3D" id="3.40.47.10">
    <property type="match status" value="2"/>
</dbReference>
<accession>A0ABT6SJK1</accession>
<feature type="domain" description="Ketosynthase family 3 (KS3)" evidence="5">
    <location>
        <begin position="2"/>
        <end position="403"/>
    </location>
</feature>
<dbReference type="InterPro" id="IPR000794">
    <property type="entry name" value="Beta-ketoacyl_synthase"/>
</dbReference>
<evidence type="ECO:0000256" key="2">
    <source>
        <dbReference type="ARBA" id="ARBA00022679"/>
    </source>
</evidence>
<dbReference type="CDD" id="cd00832">
    <property type="entry name" value="CLF"/>
    <property type="match status" value="1"/>
</dbReference>
<evidence type="ECO:0000313" key="7">
    <source>
        <dbReference type="Proteomes" id="UP001223978"/>
    </source>
</evidence>
<dbReference type="SMART" id="SM00825">
    <property type="entry name" value="PKS_KS"/>
    <property type="match status" value="1"/>
</dbReference>
<dbReference type="InterPro" id="IPR014030">
    <property type="entry name" value="Ketoacyl_synth_N"/>
</dbReference>
<reference evidence="6 7" key="1">
    <citation type="submission" date="2023-05" db="EMBL/GenBank/DDBJ databases">
        <title>Draft genome sequence of Streptomyces sp. B-S-A6 isolated from a cave soil in Thailand.</title>
        <authorList>
            <person name="Chamroensaksri N."/>
            <person name="Muangham S."/>
        </authorList>
    </citation>
    <scope>NUCLEOTIDE SEQUENCE [LARGE SCALE GENOMIC DNA]</scope>
    <source>
        <strain evidence="6 7">B-S-A6</strain>
    </source>
</reference>
<evidence type="ECO:0000259" key="5">
    <source>
        <dbReference type="PROSITE" id="PS52004"/>
    </source>
</evidence>
<dbReference type="PANTHER" id="PTHR11712:SF322">
    <property type="entry name" value="POLYKETIDE BETA-KETOACYL SYNTHASE 2-RELATED"/>
    <property type="match status" value="1"/>
</dbReference>
<keyword evidence="2 4" id="KW-0808">Transferase</keyword>
<dbReference type="Pfam" id="PF00109">
    <property type="entry name" value="ketoacyl-synt"/>
    <property type="match status" value="1"/>
</dbReference>
<evidence type="ECO:0000313" key="6">
    <source>
        <dbReference type="EMBL" id="MDI3408209.1"/>
    </source>
</evidence>
<evidence type="ECO:0000256" key="4">
    <source>
        <dbReference type="RuleBase" id="RU003694"/>
    </source>
</evidence>
<dbReference type="Proteomes" id="UP001223978">
    <property type="component" value="Unassembled WGS sequence"/>
</dbReference>
<protein>
    <submittedName>
        <fullName evidence="6">Ketosynthase chain-length factor</fullName>
    </submittedName>
</protein>
<dbReference type="PROSITE" id="PS52004">
    <property type="entry name" value="KS3_2"/>
    <property type="match status" value="1"/>
</dbReference>
<gene>
    <name evidence="6" type="ORF">QIS96_30875</name>
</gene>
<dbReference type="EMBL" id="JASCIQ010000042">
    <property type="protein sequence ID" value="MDI3408209.1"/>
    <property type="molecule type" value="Genomic_DNA"/>
</dbReference>
<proteinExistence type="inferred from homology"/>
<comment type="similarity">
    <text evidence="1 4">Belongs to the thiolase-like superfamily. Beta-ketoacyl-ACP synthases family.</text>
</comment>
<sequence length="405" mass="42026">MSVRTVITGMGVATPHGLDITDFWAATRVGKSAIGPVTRFDVSGYPARLGGEIRGFTAAEHLPGRLVPQTDRVTQLALVAADRAFKDARLDPHDVPADDMGVVTAVTAGGAAFVQDEMRKLFSRGSRHVSAYQSFAWFNAVNSGQISIRHGLRGPTGVLVSEQAGGLDALAQARRRLRKGSALMAAGGFDAPIHPLGWAAELAGGRLSTSGDPERAYLPFDAAARGHVPGEGGALLIVEREDAARARGARAPYAEIAGHAATLDPRPGSGRPPGLRRAIELALADAAADARDVDVVFADSAATARLDREEADALTAVFGPYGVPVTAPKTMIGRLQAGGSAVDVATAVLSIREGLIPPSIHVRPSPDHRLDLVTGQARTASVHTALVLARGAGGFNSALVVRALD</sequence>
<evidence type="ECO:0000256" key="3">
    <source>
        <dbReference type="ARBA" id="ARBA00023315"/>
    </source>
</evidence>
<dbReference type="PANTHER" id="PTHR11712">
    <property type="entry name" value="POLYKETIDE SYNTHASE-RELATED"/>
    <property type="match status" value="1"/>
</dbReference>
<name>A0ABT6SJK1_9ACTN</name>
<dbReference type="RefSeq" id="WP_282546118.1">
    <property type="nucleotide sequence ID" value="NZ_JASCIQ010000042.1"/>
</dbReference>
<dbReference type="Pfam" id="PF02801">
    <property type="entry name" value="Ketoacyl-synt_C"/>
    <property type="match status" value="1"/>
</dbReference>
<dbReference type="InterPro" id="IPR020841">
    <property type="entry name" value="PKS_Beta-ketoAc_synthase_dom"/>
</dbReference>
<dbReference type="SUPFAM" id="SSF53901">
    <property type="entry name" value="Thiolase-like"/>
    <property type="match status" value="2"/>
</dbReference>